<dbReference type="Pfam" id="PF00126">
    <property type="entry name" value="HTH_1"/>
    <property type="match status" value="1"/>
</dbReference>
<evidence type="ECO:0000259" key="6">
    <source>
        <dbReference type="PROSITE" id="PS50931"/>
    </source>
</evidence>
<comment type="similarity">
    <text evidence="1">Belongs to the LysR transcriptional regulatory family.</text>
</comment>
<dbReference type="Pfam" id="PF08922">
    <property type="entry name" value="DUF1905"/>
    <property type="match status" value="1"/>
</dbReference>
<dbReference type="InterPro" id="IPR037079">
    <property type="entry name" value="AF2212/PG0164-like_sf"/>
</dbReference>
<accession>A0A316I5T2</accession>
<proteinExistence type="inferred from homology"/>
<keyword evidence="2" id="KW-0805">Transcription regulation</keyword>
<evidence type="ECO:0000256" key="3">
    <source>
        <dbReference type="ARBA" id="ARBA00023125"/>
    </source>
</evidence>
<dbReference type="GO" id="GO:0003700">
    <property type="term" value="F:DNA-binding transcription factor activity"/>
    <property type="evidence" value="ECO:0007669"/>
    <property type="project" value="InterPro"/>
</dbReference>
<evidence type="ECO:0000313" key="8">
    <source>
        <dbReference type="Proteomes" id="UP000245812"/>
    </source>
</evidence>
<dbReference type="GO" id="GO:0003677">
    <property type="term" value="F:DNA binding"/>
    <property type="evidence" value="ECO:0007669"/>
    <property type="project" value="UniProtKB-KW"/>
</dbReference>
<evidence type="ECO:0000256" key="5">
    <source>
        <dbReference type="SAM" id="MobiDB-lite"/>
    </source>
</evidence>
<dbReference type="Gene3D" id="2.40.30.100">
    <property type="entry name" value="AF2212/PG0164-like"/>
    <property type="match status" value="1"/>
</dbReference>
<dbReference type="InterPro" id="IPR050176">
    <property type="entry name" value="LTTR"/>
</dbReference>
<evidence type="ECO:0000256" key="4">
    <source>
        <dbReference type="ARBA" id="ARBA00023163"/>
    </source>
</evidence>
<keyword evidence="4" id="KW-0804">Transcription</keyword>
<evidence type="ECO:0000256" key="2">
    <source>
        <dbReference type="ARBA" id="ARBA00023015"/>
    </source>
</evidence>
<dbReference type="Gene3D" id="1.10.10.10">
    <property type="entry name" value="Winged helix-like DNA-binding domain superfamily/Winged helix DNA-binding domain"/>
    <property type="match status" value="1"/>
</dbReference>
<comment type="caution">
    <text evidence="7">The sequence shown here is derived from an EMBL/GenBank/DDBJ whole genome shotgun (WGS) entry which is preliminary data.</text>
</comment>
<keyword evidence="8" id="KW-1185">Reference proteome</keyword>
<dbReference type="PANTHER" id="PTHR30579">
    <property type="entry name" value="TRANSCRIPTIONAL REGULATOR"/>
    <property type="match status" value="1"/>
</dbReference>
<evidence type="ECO:0000313" key="7">
    <source>
        <dbReference type="EMBL" id="PWK87743.1"/>
    </source>
</evidence>
<dbReference type="InterPro" id="IPR015018">
    <property type="entry name" value="DUF1905"/>
</dbReference>
<dbReference type="InterPro" id="IPR036390">
    <property type="entry name" value="WH_DNA-bd_sf"/>
</dbReference>
<dbReference type="Pfam" id="PF13376">
    <property type="entry name" value="OmdA"/>
    <property type="match status" value="1"/>
</dbReference>
<dbReference type="SUPFAM" id="SSF46785">
    <property type="entry name" value="Winged helix' DNA-binding domain"/>
    <property type="match status" value="1"/>
</dbReference>
<dbReference type="PROSITE" id="PS50931">
    <property type="entry name" value="HTH_LYSR"/>
    <property type="match status" value="1"/>
</dbReference>
<dbReference type="EMBL" id="QGHC01000006">
    <property type="protein sequence ID" value="PWK87743.1"/>
    <property type="molecule type" value="Genomic_DNA"/>
</dbReference>
<sequence>MPLPNLDMDALRSLVAILHLGSLARAAERIGRSPSAISQQMRKLELQLGQPLFRKQGRRVVLTEAGDRVHAYPSDICGRSEMTRKNATSRFEAKLLRPAEPRHASWTFVVLPAEVSARLPRRGRTTVEGTLNGQAFRATLEPDGRLSHWLKVDKALREAAGAAIGDRVVLEIAPAAKEQEPKLPLDLRRALDDAPEARATWESTTTLARVDWVHWITSAKQPATRAKRVADACDMLASGKRRVCCFDPSGYYSKAFKAPEAADEPQGGLSGGRRAGRRHDPVRTASSR</sequence>
<dbReference type="InterPro" id="IPR000847">
    <property type="entry name" value="LysR_HTH_N"/>
</dbReference>
<reference evidence="7 8" key="1">
    <citation type="submission" date="2018-05" db="EMBL/GenBank/DDBJ databases">
        <title>Genomic Encyclopedia of Type Strains, Phase IV (KMG-IV): sequencing the most valuable type-strain genomes for metagenomic binning, comparative biology and taxonomic classification.</title>
        <authorList>
            <person name="Goeker M."/>
        </authorList>
    </citation>
    <scope>NUCLEOTIDE SEQUENCE [LARGE SCALE GENOMIC DNA]</scope>
    <source>
        <strain evidence="7 8">DSM 14263</strain>
    </source>
</reference>
<organism evidence="7 8">
    <name type="scientific">Fulvimonas soli</name>
    <dbReference type="NCBI Taxonomy" id="155197"/>
    <lineage>
        <taxon>Bacteria</taxon>
        <taxon>Pseudomonadati</taxon>
        <taxon>Pseudomonadota</taxon>
        <taxon>Gammaproteobacteria</taxon>
        <taxon>Lysobacterales</taxon>
        <taxon>Rhodanobacteraceae</taxon>
        <taxon>Fulvimonas</taxon>
    </lineage>
</organism>
<dbReference type="Proteomes" id="UP000245812">
    <property type="component" value="Unassembled WGS sequence"/>
</dbReference>
<evidence type="ECO:0000256" key="1">
    <source>
        <dbReference type="ARBA" id="ARBA00009437"/>
    </source>
</evidence>
<gene>
    <name evidence="7" type="ORF">C7456_106236</name>
</gene>
<protein>
    <submittedName>
        <fullName evidence="7">Regulatory helix-turn-helix LysR family protein</fullName>
    </submittedName>
</protein>
<dbReference type="AlphaFoldDB" id="A0A316I5T2"/>
<feature type="domain" description="HTH lysR-type" evidence="6">
    <location>
        <begin position="6"/>
        <end position="63"/>
    </location>
</feature>
<dbReference type="PANTHER" id="PTHR30579:SF7">
    <property type="entry name" value="HTH-TYPE TRANSCRIPTIONAL REGULATOR LRHA-RELATED"/>
    <property type="match status" value="1"/>
</dbReference>
<dbReference type="InterPro" id="IPR036388">
    <property type="entry name" value="WH-like_DNA-bd_sf"/>
</dbReference>
<name>A0A316I5T2_9GAMM</name>
<dbReference type="SUPFAM" id="SSF141694">
    <property type="entry name" value="AF2212/PG0164-like"/>
    <property type="match status" value="1"/>
</dbReference>
<keyword evidence="3" id="KW-0238">DNA-binding</keyword>
<feature type="region of interest" description="Disordered" evidence="5">
    <location>
        <begin position="256"/>
        <end position="288"/>
    </location>
</feature>